<dbReference type="SUPFAM" id="SSF51695">
    <property type="entry name" value="PLC-like phosphodiesterases"/>
    <property type="match status" value="1"/>
</dbReference>
<evidence type="ECO:0000259" key="1">
    <source>
        <dbReference type="PROSITE" id="PS51704"/>
    </source>
</evidence>
<evidence type="ECO:0000313" key="2">
    <source>
        <dbReference type="EMBL" id="MDQ0350924.1"/>
    </source>
</evidence>
<dbReference type="PANTHER" id="PTHR46211">
    <property type="entry name" value="GLYCEROPHOSPHORYL DIESTER PHOSPHODIESTERASE"/>
    <property type="match status" value="1"/>
</dbReference>
<dbReference type="InterPro" id="IPR030395">
    <property type="entry name" value="GP_PDE_dom"/>
</dbReference>
<protein>
    <submittedName>
        <fullName evidence="2">Glycerophosphoryl diester phosphodiesterase</fullName>
        <ecNumber evidence="2">3.1.4.46</ecNumber>
    </submittedName>
</protein>
<gene>
    <name evidence="2" type="ORF">J2R98_000727</name>
</gene>
<dbReference type="RefSeq" id="WP_307066196.1">
    <property type="nucleotide sequence ID" value="NZ_JAUSUP010000001.1"/>
</dbReference>
<evidence type="ECO:0000313" key="3">
    <source>
        <dbReference type="Proteomes" id="UP001236723"/>
    </source>
</evidence>
<dbReference type="InterPro" id="IPR017946">
    <property type="entry name" value="PLC-like_Pdiesterase_TIM-brl"/>
</dbReference>
<dbReference type="Pfam" id="PF03009">
    <property type="entry name" value="GDPD"/>
    <property type="match status" value="1"/>
</dbReference>
<sequence>MAINTRIFAHRGASHYAPENTLPAFQLANEMGASGVELDVQLTKDNIPVIIHDENVRRTTNGVGFVQDQTYEDIKQLDAGSWYNEQFANATIPSLEEFLNWVQTTNMTINLELKTNVINYVHIEAIVNEMIEHFKLEDRTILSSFNPETIRNLSDMNSQIERAWLTQMRIRKVHLLLKDIGAHSIHIKTRLLSSNMLKRILQEEIPYRVYTVNRVKTLKKCEQLQADAIFTDLPDLLKNT</sequence>
<feature type="domain" description="GP-PDE" evidence="1">
    <location>
        <begin position="5"/>
        <end position="240"/>
    </location>
</feature>
<organism evidence="2 3">
    <name type="scientific">Alkalibacillus filiformis</name>
    <dbReference type="NCBI Taxonomy" id="200990"/>
    <lineage>
        <taxon>Bacteria</taxon>
        <taxon>Bacillati</taxon>
        <taxon>Bacillota</taxon>
        <taxon>Bacilli</taxon>
        <taxon>Bacillales</taxon>
        <taxon>Bacillaceae</taxon>
        <taxon>Alkalibacillus</taxon>
    </lineage>
</organism>
<dbReference type="EC" id="3.1.4.46" evidence="2"/>
<comment type="caution">
    <text evidence="2">The sequence shown here is derived from an EMBL/GenBank/DDBJ whole genome shotgun (WGS) entry which is preliminary data.</text>
</comment>
<dbReference type="CDD" id="cd08563">
    <property type="entry name" value="GDPD_TtGDE_like"/>
    <property type="match status" value="1"/>
</dbReference>
<dbReference type="PROSITE" id="PS51704">
    <property type="entry name" value="GP_PDE"/>
    <property type="match status" value="1"/>
</dbReference>
<reference evidence="2 3" key="1">
    <citation type="submission" date="2023-07" db="EMBL/GenBank/DDBJ databases">
        <title>Genomic Encyclopedia of Type Strains, Phase IV (KMG-IV): sequencing the most valuable type-strain genomes for metagenomic binning, comparative biology and taxonomic classification.</title>
        <authorList>
            <person name="Goeker M."/>
        </authorList>
    </citation>
    <scope>NUCLEOTIDE SEQUENCE [LARGE SCALE GENOMIC DNA]</scope>
    <source>
        <strain evidence="2 3">DSM 15448</strain>
    </source>
</reference>
<dbReference type="EMBL" id="JAUSUP010000001">
    <property type="protein sequence ID" value="MDQ0350924.1"/>
    <property type="molecule type" value="Genomic_DNA"/>
</dbReference>
<dbReference type="GO" id="GO:0008889">
    <property type="term" value="F:glycerophosphodiester phosphodiesterase activity"/>
    <property type="evidence" value="ECO:0007669"/>
    <property type="project" value="UniProtKB-EC"/>
</dbReference>
<dbReference type="PANTHER" id="PTHR46211:SF1">
    <property type="entry name" value="GLYCEROPHOSPHODIESTER PHOSPHODIESTERASE, CYTOPLASMIC"/>
    <property type="match status" value="1"/>
</dbReference>
<name>A0ABU0DR75_9BACI</name>
<dbReference type="Proteomes" id="UP001236723">
    <property type="component" value="Unassembled WGS sequence"/>
</dbReference>
<keyword evidence="3" id="KW-1185">Reference proteome</keyword>
<accession>A0ABU0DR75</accession>
<dbReference type="Gene3D" id="3.20.20.190">
    <property type="entry name" value="Phosphatidylinositol (PI) phosphodiesterase"/>
    <property type="match status" value="1"/>
</dbReference>
<proteinExistence type="predicted"/>
<keyword evidence="2" id="KW-0378">Hydrolase</keyword>